<gene>
    <name evidence="1" type="ORF">E2F50_22405</name>
</gene>
<name>A0A4R5U6B6_9HYPH</name>
<reference evidence="1 2" key="1">
    <citation type="submission" date="2019-03" db="EMBL/GenBank/DDBJ databases">
        <title>Rhizobium sp. nov., an bacterium isolated from biocrust in Mu Us Desert.</title>
        <authorList>
            <person name="Lixiong L."/>
        </authorList>
    </citation>
    <scope>NUCLEOTIDE SEQUENCE [LARGE SCALE GENOMIC DNA]</scope>
    <source>
        <strain evidence="1 2">SPY-1</strain>
    </source>
</reference>
<evidence type="ECO:0000313" key="1">
    <source>
        <dbReference type="EMBL" id="TDK29595.1"/>
    </source>
</evidence>
<accession>A0A4R5U6B6</accession>
<organism evidence="1 2">
    <name type="scientific">Rhizobium deserti</name>
    <dbReference type="NCBI Taxonomy" id="2547961"/>
    <lineage>
        <taxon>Bacteria</taxon>
        <taxon>Pseudomonadati</taxon>
        <taxon>Pseudomonadota</taxon>
        <taxon>Alphaproteobacteria</taxon>
        <taxon>Hyphomicrobiales</taxon>
        <taxon>Rhizobiaceae</taxon>
        <taxon>Rhizobium/Agrobacterium group</taxon>
        <taxon>Rhizobium</taxon>
    </lineage>
</organism>
<dbReference type="EMBL" id="SMTL01000011">
    <property type="protein sequence ID" value="TDK29595.1"/>
    <property type="molecule type" value="Genomic_DNA"/>
</dbReference>
<evidence type="ECO:0000313" key="2">
    <source>
        <dbReference type="Proteomes" id="UP000295238"/>
    </source>
</evidence>
<sequence>MGDGLKLSFLAKAKSMATPLATIDAVAAPGRTELAKVSVPDDRDMFELIVIAFRPGFAAEAPAVSEQILMEEGYEITGSRHTSLTSADAKGKTLDESKVAKHARSLCQTRGETVFCLFMQGNAEYATGFDEQASMLAQSLTFSGGSEQGFAANQIAHLDLALGDNGMLPLAFPSAFSVATNDFSGSLPGTLRLQQGSPDNPSSVILLSASTGKAPSSAEAIDSVADGIISGWLDENAALFASPVLASEGDLVGLKAGDLGRTYAYVVDKQVGGRQAQIRLSLFASNGVRYSVLMVTHYSQEVDETGPFIVRLGGVTGYDLVMESILSQLR</sequence>
<dbReference type="OrthoDB" id="8303175at2"/>
<dbReference type="AlphaFoldDB" id="A0A4R5U6B6"/>
<comment type="caution">
    <text evidence="1">The sequence shown here is derived from an EMBL/GenBank/DDBJ whole genome shotgun (WGS) entry which is preliminary data.</text>
</comment>
<protein>
    <submittedName>
        <fullName evidence="1">Uncharacterized protein</fullName>
    </submittedName>
</protein>
<keyword evidence="2" id="KW-1185">Reference proteome</keyword>
<proteinExistence type="predicted"/>
<dbReference type="Proteomes" id="UP000295238">
    <property type="component" value="Unassembled WGS sequence"/>
</dbReference>
<dbReference type="RefSeq" id="WP_133318415.1">
    <property type="nucleotide sequence ID" value="NZ_SMTL01000011.1"/>
</dbReference>